<reference evidence="1 2" key="1">
    <citation type="submission" date="2019-06" db="EMBL/GenBank/DDBJ databases">
        <title>Whole genome shotgun sequence of Gluconobacter roseus NBRC 3990.</title>
        <authorList>
            <person name="Hosoyama A."/>
            <person name="Uohara A."/>
            <person name="Ohji S."/>
            <person name="Ichikawa N."/>
        </authorList>
    </citation>
    <scope>NUCLEOTIDE SEQUENCE [LARGE SCALE GENOMIC DNA]</scope>
    <source>
        <strain evidence="1 2">NBRC 3990</strain>
    </source>
</reference>
<dbReference type="AlphaFoldDB" id="A0A4Y3M4S3"/>
<protein>
    <submittedName>
        <fullName evidence="1">Uncharacterized protein</fullName>
    </submittedName>
</protein>
<dbReference type="Proteomes" id="UP000320772">
    <property type="component" value="Unassembled WGS sequence"/>
</dbReference>
<comment type="caution">
    <text evidence="1">The sequence shown here is derived from an EMBL/GenBank/DDBJ whole genome shotgun (WGS) entry which is preliminary data.</text>
</comment>
<sequence>MPDSLPFVSRLLGTNRTKHAAILLYYGSIRINEGGCLTRCPSGIYAIAEEIIARNFSDKTLMDMVLMKGPTNADIKQQI</sequence>
<accession>A0A4Y3M4S3</accession>
<gene>
    <name evidence="1" type="ORF">GRO01_09430</name>
</gene>
<proteinExistence type="predicted"/>
<evidence type="ECO:0000313" key="1">
    <source>
        <dbReference type="EMBL" id="GEB03367.1"/>
    </source>
</evidence>
<name>A0A4Y3M4S3_9PROT</name>
<organism evidence="1 2">
    <name type="scientific">Gluconobacter roseus NBRC 3990</name>
    <dbReference type="NCBI Taxonomy" id="1307950"/>
    <lineage>
        <taxon>Bacteria</taxon>
        <taxon>Pseudomonadati</taxon>
        <taxon>Pseudomonadota</taxon>
        <taxon>Alphaproteobacteria</taxon>
        <taxon>Acetobacterales</taxon>
        <taxon>Acetobacteraceae</taxon>
        <taxon>Gluconobacter</taxon>
    </lineage>
</organism>
<evidence type="ECO:0000313" key="2">
    <source>
        <dbReference type="Proteomes" id="UP000320772"/>
    </source>
</evidence>
<dbReference type="EMBL" id="BJLY01000002">
    <property type="protein sequence ID" value="GEB03367.1"/>
    <property type="molecule type" value="Genomic_DNA"/>
</dbReference>
<keyword evidence="2" id="KW-1185">Reference proteome</keyword>